<dbReference type="RefSeq" id="WP_055053992.1">
    <property type="nucleotide sequence ID" value="NZ_CYZA01000019.1"/>
</dbReference>
<feature type="region of interest" description="Disordered" evidence="3">
    <location>
        <begin position="125"/>
        <end position="169"/>
    </location>
</feature>
<dbReference type="Gene3D" id="2.40.420.20">
    <property type="match status" value="1"/>
</dbReference>
<keyword evidence="2" id="KW-0175">Coiled coil</keyword>
<name>A0A174EI63_9FIRM</name>
<feature type="region of interest" description="Disordered" evidence="3">
    <location>
        <begin position="407"/>
        <end position="434"/>
    </location>
</feature>
<accession>A0A174EI63</accession>
<comment type="subcellular location">
    <subcellularLocation>
        <location evidence="1">Cell envelope</location>
    </subcellularLocation>
</comment>
<dbReference type="EMBL" id="CYZA01000019">
    <property type="protein sequence ID" value="CUO37622.1"/>
    <property type="molecule type" value="Genomic_DNA"/>
</dbReference>
<gene>
    <name evidence="4" type="ORF">ERS852395_02849</name>
</gene>
<dbReference type="Proteomes" id="UP000095447">
    <property type="component" value="Unassembled WGS sequence"/>
</dbReference>
<feature type="compositionally biased region" description="Basic and acidic residues" evidence="3">
    <location>
        <begin position="151"/>
        <end position="166"/>
    </location>
</feature>
<dbReference type="PANTHER" id="PTHR32347:SF14">
    <property type="entry name" value="EFFLUX SYSTEM COMPONENT YKNX-RELATED"/>
    <property type="match status" value="1"/>
</dbReference>
<proteinExistence type="predicted"/>
<dbReference type="InterPro" id="IPR050465">
    <property type="entry name" value="UPF0194_transport"/>
</dbReference>
<dbReference type="PANTHER" id="PTHR32347">
    <property type="entry name" value="EFFLUX SYSTEM COMPONENT YKNX-RELATED"/>
    <property type="match status" value="1"/>
</dbReference>
<evidence type="ECO:0000256" key="2">
    <source>
        <dbReference type="ARBA" id="ARBA00023054"/>
    </source>
</evidence>
<evidence type="ECO:0000256" key="3">
    <source>
        <dbReference type="SAM" id="MobiDB-lite"/>
    </source>
</evidence>
<organism evidence="4 5">
    <name type="scientific">Blautia obeum</name>
    <dbReference type="NCBI Taxonomy" id="40520"/>
    <lineage>
        <taxon>Bacteria</taxon>
        <taxon>Bacillati</taxon>
        <taxon>Bacillota</taxon>
        <taxon>Clostridia</taxon>
        <taxon>Lachnospirales</taxon>
        <taxon>Lachnospiraceae</taxon>
        <taxon>Blautia</taxon>
    </lineage>
</organism>
<evidence type="ECO:0000313" key="4">
    <source>
        <dbReference type="EMBL" id="CUO37622.1"/>
    </source>
</evidence>
<dbReference type="GO" id="GO:0030313">
    <property type="term" value="C:cell envelope"/>
    <property type="evidence" value="ECO:0007669"/>
    <property type="project" value="UniProtKB-SubCell"/>
</dbReference>
<sequence length="673" mass="72393">MGKVKKILAGVLVVVIAGSGITAGLMQLKKNSQKTVAVTPVSGLLQEFYTPSTTLDGTITSSATQTVNGDKDLIIDQIYVTKGDAVKKGDPLISFDTTLVEMELNIAKLKKQKLEQDLNKAVNRLNSLQNGGPVEETDAGTDADNLNSKTGRTDNDTGDDDMKPDDTLSSATDMSGNYLAAAMHPFLLSAFTDGDAVDNAGSDNSSSKSDLPGDDASTDTGNTGGSSDGTSADNDIPAYTDPSANGFSDGEKDDFNSGKNDMPELSPTPTPALDDHTTYFDPYYRKGDPNITDGDEPFYQKLDADSVPFTGSGTEDDPYVYLCSSAKEKVTVMGSFFNKLAGYSPDGTKVVNQGGYWYRLEFHQNDTIADYDDLKTSCTGYYLVNGSFLEKPVYEFAEVEFTLADADKYDKNPDDGGDDNPGGNDEPTGTPVSRADAIKYQKSKIASLKLDLQESDIKISQLEKKANKKLITAKLDGTVTYVGDSGSGETTDGKALIKIKSSDGFYVVGSVSELMLDDFKEGTKLNCTSYTSGSFEADVMDVSEYPVTGNSFYGSSNPNVSYYAFTAVVSDKTLQLEDQDWVTVNYEASAAENIMVIQKAFVRNDNNKNYVYKDDNGILKKQEISVGAAVDSGYSVIVKGGLSEDDLIAFPYGKDVKEGAKTKEVTLDQMYGY</sequence>
<reference evidence="4 5" key="1">
    <citation type="submission" date="2015-09" db="EMBL/GenBank/DDBJ databases">
        <authorList>
            <consortium name="Pathogen Informatics"/>
        </authorList>
    </citation>
    <scope>NUCLEOTIDE SEQUENCE [LARGE SCALE GENOMIC DNA]</scope>
    <source>
        <strain evidence="4 5">2789STDY5608838</strain>
    </source>
</reference>
<dbReference type="AlphaFoldDB" id="A0A174EI63"/>
<feature type="region of interest" description="Disordered" evidence="3">
    <location>
        <begin position="199"/>
        <end position="275"/>
    </location>
</feature>
<protein>
    <submittedName>
        <fullName evidence="4">Efflux transporter, RND family, MFP subunit</fullName>
    </submittedName>
</protein>
<evidence type="ECO:0000256" key="1">
    <source>
        <dbReference type="ARBA" id="ARBA00004196"/>
    </source>
</evidence>
<evidence type="ECO:0000313" key="5">
    <source>
        <dbReference type="Proteomes" id="UP000095447"/>
    </source>
</evidence>